<feature type="transmembrane region" description="Helical" evidence="19">
    <location>
        <begin position="219"/>
        <end position="239"/>
    </location>
</feature>
<evidence type="ECO:0000256" key="9">
    <source>
        <dbReference type="ARBA" id="ARBA00022516"/>
    </source>
</evidence>
<dbReference type="RefSeq" id="WP_147913518.1">
    <property type="nucleotide sequence ID" value="NZ_JBHUEJ010000008.1"/>
</dbReference>
<dbReference type="EMBL" id="JBHUEJ010000008">
    <property type="protein sequence ID" value="MFD1709587.1"/>
    <property type="molecule type" value="Genomic_DNA"/>
</dbReference>
<protein>
    <recommendedName>
        <fullName evidence="7 18">Phosphatidate cytidylyltransferase</fullName>
        <ecNumber evidence="6 18">2.7.7.41</ecNumber>
    </recommendedName>
</protein>
<evidence type="ECO:0000313" key="20">
    <source>
        <dbReference type="EMBL" id="MFD1709587.1"/>
    </source>
</evidence>
<dbReference type="GO" id="GO:0016779">
    <property type="term" value="F:nucleotidyltransferase activity"/>
    <property type="evidence" value="ECO:0007669"/>
    <property type="project" value="UniProtKB-KW"/>
</dbReference>
<dbReference type="InterPro" id="IPR000374">
    <property type="entry name" value="PC_trans"/>
</dbReference>
<keyword evidence="14" id="KW-0443">Lipid metabolism</keyword>
<sequence length="287" mass="30465">MLRQRVITALVLMAILLPALFATSPVPFIVLSLVAIAAAAWEWARLNGVGGAGALVSGGLCALLCATFWWQGAVQRPLPGLWLAAGAAWVSGGAWLLQRSVPGWPQWPRGVRWAIGVFALCVAWLAMAQARTVGVNFLLSVFMLVWAADVFAYFFGRALGGKLSGGRKLAPAISPGKSWEGVWGGMLGVLIVGVVWVWVDRTYHTDSLSLYSRLYAVGPWFLVLASLFLAAMSVVGDLIESLVKRSAGMKDSSQLLPGHGGVLDRIDALLPTLPLAMMLITVGQGGA</sequence>
<evidence type="ECO:0000313" key="21">
    <source>
        <dbReference type="Proteomes" id="UP001597304"/>
    </source>
</evidence>
<evidence type="ECO:0000256" key="3">
    <source>
        <dbReference type="ARBA" id="ARBA00005119"/>
    </source>
</evidence>
<evidence type="ECO:0000256" key="17">
    <source>
        <dbReference type="ARBA" id="ARBA00023264"/>
    </source>
</evidence>
<keyword evidence="15 19" id="KW-0472">Membrane</keyword>
<feature type="transmembrane region" description="Helical" evidence="19">
    <location>
        <begin position="181"/>
        <end position="199"/>
    </location>
</feature>
<keyword evidence="10 18" id="KW-0808">Transferase</keyword>
<reference evidence="21" key="1">
    <citation type="journal article" date="2019" name="Int. J. Syst. Evol. Microbiol.">
        <title>The Global Catalogue of Microorganisms (GCM) 10K type strain sequencing project: providing services to taxonomists for standard genome sequencing and annotation.</title>
        <authorList>
            <consortium name="The Broad Institute Genomics Platform"/>
            <consortium name="The Broad Institute Genome Sequencing Center for Infectious Disease"/>
            <person name="Wu L."/>
            <person name="Ma J."/>
        </authorList>
    </citation>
    <scope>NUCLEOTIDE SEQUENCE [LARGE SCALE GENOMIC DNA]</scope>
    <source>
        <strain evidence="21">LMG 29247</strain>
    </source>
</reference>
<name>A0ABW4KR65_9BURK</name>
<dbReference type="Pfam" id="PF01148">
    <property type="entry name" value="CTP_transf_1"/>
    <property type="match status" value="1"/>
</dbReference>
<keyword evidence="12 18" id="KW-0548">Nucleotidyltransferase</keyword>
<dbReference type="EC" id="2.7.7.41" evidence="6 18"/>
<feature type="transmembrane region" description="Helical" evidence="19">
    <location>
        <begin position="110"/>
        <end position="131"/>
    </location>
</feature>
<gene>
    <name evidence="20" type="ORF">ACFSF0_03140</name>
</gene>
<organism evidence="20 21">
    <name type="scientific">Ottowia flava</name>
    <dbReference type="NCBI Taxonomy" id="2675430"/>
    <lineage>
        <taxon>Bacteria</taxon>
        <taxon>Pseudomonadati</taxon>
        <taxon>Pseudomonadota</taxon>
        <taxon>Betaproteobacteria</taxon>
        <taxon>Burkholderiales</taxon>
        <taxon>Comamonadaceae</taxon>
        <taxon>Ottowia</taxon>
    </lineage>
</organism>
<evidence type="ECO:0000256" key="12">
    <source>
        <dbReference type="ARBA" id="ARBA00022695"/>
    </source>
</evidence>
<dbReference type="PROSITE" id="PS01315">
    <property type="entry name" value="CDS"/>
    <property type="match status" value="1"/>
</dbReference>
<evidence type="ECO:0000256" key="2">
    <source>
        <dbReference type="ARBA" id="ARBA00004651"/>
    </source>
</evidence>
<evidence type="ECO:0000256" key="15">
    <source>
        <dbReference type="ARBA" id="ARBA00023136"/>
    </source>
</evidence>
<accession>A0ABW4KR65</accession>
<evidence type="ECO:0000256" key="7">
    <source>
        <dbReference type="ARBA" id="ARBA00019373"/>
    </source>
</evidence>
<evidence type="ECO:0000256" key="13">
    <source>
        <dbReference type="ARBA" id="ARBA00022989"/>
    </source>
</evidence>
<keyword evidence="8" id="KW-1003">Cell membrane</keyword>
<keyword evidence="16" id="KW-0594">Phospholipid biosynthesis</keyword>
<comment type="caution">
    <text evidence="20">The sequence shown here is derived from an EMBL/GenBank/DDBJ whole genome shotgun (WGS) entry which is preliminary data.</text>
</comment>
<evidence type="ECO:0000256" key="10">
    <source>
        <dbReference type="ARBA" id="ARBA00022679"/>
    </source>
</evidence>
<evidence type="ECO:0000256" key="11">
    <source>
        <dbReference type="ARBA" id="ARBA00022692"/>
    </source>
</evidence>
<comment type="pathway">
    <text evidence="3 18">Phospholipid metabolism; CDP-diacylglycerol biosynthesis; CDP-diacylglycerol from sn-glycerol 3-phosphate: step 3/3.</text>
</comment>
<feature type="transmembrane region" description="Helical" evidence="19">
    <location>
        <begin position="46"/>
        <end position="69"/>
    </location>
</feature>
<feature type="transmembrane region" description="Helical" evidence="19">
    <location>
        <begin position="6"/>
        <end position="39"/>
    </location>
</feature>
<evidence type="ECO:0000256" key="18">
    <source>
        <dbReference type="RuleBase" id="RU003938"/>
    </source>
</evidence>
<keyword evidence="17" id="KW-1208">Phospholipid metabolism</keyword>
<dbReference type="Proteomes" id="UP001597304">
    <property type="component" value="Unassembled WGS sequence"/>
</dbReference>
<evidence type="ECO:0000256" key="4">
    <source>
        <dbReference type="ARBA" id="ARBA00005189"/>
    </source>
</evidence>
<comment type="similarity">
    <text evidence="5 18">Belongs to the CDS family.</text>
</comment>
<comment type="subcellular location">
    <subcellularLocation>
        <location evidence="2">Cell membrane</location>
        <topology evidence="2">Multi-pass membrane protein</topology>
    </subcellularLocation>
</comment>
<evidence type="ECO:0000256" key="19">
    <source>
        <dbReference type="SAM" id="Phobius"/>
    </source>
</evidence>
<evidence type="ECO:0000256" key="14">
    <source>
        <dbReference type="ARBA" id="ARBA00023098"/>
    </source>
</evidence>
<evidence type="ECO:0000256" key="5">
    <source>
        <dbReference type="ARBA" id="ARBA00010185"/>
    </source>
</evidence>
<dbReference type="PANTHER" id="PTHR46382:SF1">
    <property type="entry name" value="PHOSPHATIDATE CYTIDYLYLTRANSFERASE"/>
    <property type="match status" value="1"/>
</dbReference>
<feature type="transmembrane region" description="Helical" evidence="19">
    <location>
        <begin position="81"/>
        <end position="98"/>
    </location>
</feature>
<evidence type="ECO:0000256" key="16">
    <source>
        <dbReference type="ARBA" id="ARBA00023209"/>
    </source>
</evidence>
<keyword evidence="9" id="KW-0444">Lipid biosynthesis</keyword>
<proteinExistence type="inferred from homology"/>
<evidence type="ECO:0000256" key="1">
    <source>
        <dbReference type="ARBA" id="ARBA00001698"/>
    </source>
</evidence>
<comment type="catalytic activity">
    <reaction evidence="1 18">
        <text>a 1,2-diacyl-sn-glycero-3-phosphate + CTP + H(+) = a CDP-1,2-diacyl-sn-glycerol + diphosphate</text>
        <dbReference type="Rhea" id="RHEA:16229"/>
        <dbReference type="ChEBI" id="CHEBI:15378"/>
        <dbReference type="ChEBI" id="CHEBI:33019"/>
        <dbReference type="ChEBI" id="CHEBI:37563"/>
        <dbReference type="ChEBI" id="CHEBI:58332"/>
        <dbReference type="ChEBI" id="CHEBI:58608"/>
        <dbReference type="EC" id="2.7.7.41"/>
    </reaction>
</comment>
<feature type="transmembrane region" description="Helical" evidence="19">
    <location>
        <begin position="137"/>
        <end position="160"/>
    </location>
</feature>
<evidence type="ECO:0000256" key="8">
    <source>
        <dbReference type="ARBA" id="ARBA00022475"/>
    </source>
</evidence>
<comment type="pathway">
    <text evidence="4">Lipid metabolism.</text>
</comment>
<dbReference type="PANTHER" id="PTHR46382">
    <property type="entry name" value="PHOSPHATIDATE CYTIDYLYLTRANSFERASE"/>
    <property type="match status" value="1"/>
</dbReference>
<keyword evidence="11 18" id="KW-0812">Transmembrane</keyword>
<keyword evidence="21" id="KW-1185">Reference proteome</keyword>
<evidence type="ECO:0000256" key="6">
    <source>
        <dbReference type="ARBA" id="ARBA00012487"/>
    </source>
</evidence>
<keyword evidence="13 19" id="KW-1133">Transmembrane helix</keyword>